<dbReference type="AlphaFoldDB" id="A0A8X6RNC2"/>
<evidence type="ECO:0000313" key="2">
    <source>
        <dbReference type="Proteomes" id="UP000887159"/>
    </source>
</evidence>
<evidence type="ECO:0008006" key="3">
    <source>
        <dbReference type="Google" id="ProtNLM"/>
    </source>
</evidence>
<protein>
    <recommendedName>
        <fullName evidence="3">Tc1-like transposase DDE domain-containing protein</fullName>
    </recommendedName>
</protein>
<dbReference type="GO" id="GO:0003676">
    <property type="term" value="F:nucleic acid binding"/>
    <property type="evidence" value="ECO:0007669"/>
    <property type="project" value="InterPro"/>
</dbReference>
<dbReference type="Proteomes" id="UP000887159">
    <property type="component" value="Unassembled WGS sequence"/>
</dbReference>
<accession>A0A8X6RNC2</accession>
<sequence>MSPVSRSGFVFKTTRYQDGRIRVRWHRGERTLAACIRHRHPGPPPDMMTWGTIGYTSRLPFVHIDGTLNSARYISDTFLDTENVRLLPWPARSPDLSPIENVRSMVAEVLDRHHTPVTTVDELRFCIEAAWSYEPVHAIEVLILLPEVVAFGTDLSGSTNPNFLKI</sequence>
<reference evidence="1" key="1">
    <citation type="submission" date="2020-08" db="EMBL/GenBank/DDBJ databases">
        <title>Multicomponent nature underlies the extraordinary mechanical properties of spider dragline silk.</title>
        <authorList>
            <person name="Kono N."/>
            <person name="Nakamura H."/>
            <person name="Mori M."/>
            <person name="Yoshida Y."/>
            <person name="Ohtoshi R."/>
            <person name="Malay A.D."/>
            <person name="Moran D.A.P."/>
            <person name="Tomita M."/>
            <person name="Numata K."/>
            <person name="Arakawa K."/>
        </authorList>
    </citation>
    <scope>NUCLEOTIDE SEQUENCE</scope>
</reference>
<dbReference type="Gene3D" id="3.30.420.10">
    <property type="entry name" value="Ribonuclease H-like superfamily/Ribonuclease H"/>
    <property type="match status" value="2"/>
</dbReference>
<dbReference type="EMBL" id="BMAU01021188">
    <property type="protein sequence ID" value="GFX95749.1"/>
    <property type="molecule type" value="Genomic_DNA"/>
</dbReference>
<name>A0A8X6RNC2_TRICX</name>
<organism evidence="1 2">
    <name type="scientific">Trichonephila clavipes</name>
    <name type="common">Golden silk orbweaver</name>
    <name type="synonym">Nephila clavipes</name>
    <dbReference type="NCBI Taxonomy" id="2585209"/>
    <lineage>
        <taxon>Eukaryota</taxon>
        <taxon>Metazoa</taxon>
        <taxon>Ecdysozoa</taxon>
        <taxon>Arthropoda</taxon>
        <taxon>Chelicerata</taxon>
        <taxon>Arachnida</taxon>
        <taxon>Araneae</taxon>
        <taxon>Araneomorphae</taxon>
        <taxon>Entelegynae</taxon>
        <taxon>Araneoidea</taxon>
        <taxon>Nephilidae</taxon>
        <taxon>Trichonephila</taxon>
    </lineage>
</organism>
<comment type="caution">
    <text evidence="1">The sequence shown here is derived from an EMBL/GenBank/DDBJ whole genome shotgun (WGS) entry which is preliminary data.</text>
</comment>
<proteinExistence type="predicted"/>
<dbReference type="InterPro" id="IPR036397">
    <property type="entry name" value="RNaseH_sf"/>
</dbReference>
<keyword evidence="2" id="KW-1185">Reference proteome</keyword>
<gene>
    <name evidence="1" type="primary">NCL1_36258</name>
    <name evidence="1" type="ORF">TNCV_4886751</name>
</gene>
<evidence type="ECO:0000313" key="1">
    <source>
        <dbReference type="EMBL" id="GFX95749.1"/>
    </source>
</evidence>